<accession>V5FP34</accession>
<feature type="repeat" description="TPR" evidence="2">
    <location>
        <begin position="588"/>
        <end position="621"/>
    </location>
</feature>
<dbReference type="InterPro" id="IPR036280">
    <property type="entry name" value="Multihaem_cyt_sf"/>
</dbReference>
<dbReference type="Proteomes" id="UP000017800">
    <property type="component" value="Unassembled WGS sequence"/>
</dbReference>
<dbReference type="SMART" id="SM00028">
    <property type="entry name" value="TPR"/>
    <property type="match status" value="3"/>
</dbReference>
<sequence>MLFASEYVGSDVCQSCHVQEHEQWQTSQHFDAMAEANSQTVKGNFDNQTVLFKGEKYHFSIEDGQYWVTLKDQQGQFNKYKVSYTFAIYPLQQYMVEFADGRVQLIPFAWDTRDKSDGGQRWFHLYPEFDKPSDDFFWLNHGQNWNYMCADCHSTNLQKGYDSKLNRYNTTWSEINVGCEACHGPSAQHIKDNKVATPYDVTGRDINSDPVCAQCHSRRIQLNEDGLHPQFSQRHKLNLISSDLYYPDGQIFDEDYVYGSFLQSKMHKAGVTCSDCHNPHTAKIKLPEPQLCQQCHSAEQYNAEKHAHHPIGLETDKCSSCHMVEQNYMQVDWRKDHSFQIPRPELSDKTGAPNACTNCHQDQSNQWASEHLNQWFERDEKLTNSHFSLAFSEAESGNNSTNQALANIALDEEQASIIRASALSRMQYFADPYSLNAIKKLSNHPNQYIRQGVLDALIPQPIAQQKLVLKQLLNDPVLLIRSEAAASLIYLDSSELSKNPLLNQVLSEYLEIQEYLSDRGANRSNIGDVAWLKGNLKDAEQHYLQAIIVEPNFVAPYLKLNNVYRTQNKQQQATSILAQGLKRQPNNEQLLYQYGLANIRLQKLDAAIASFEQLLTVAPNNAQYQFVTGLAYESVNLEKAIQHIGNAYQISRDVKYIEAYCAVLQRNNQALPNQCFLQ</sequence>
<dbReference type="Gene3D" id="1.25.10.10">
    <property type="entry name" value="Leucine-rich Repeat Variant"/>
    <property type="match status" value="1"/>
</dbReference>
<dbReference type="Pfam" id="PF13435">
    <property type="entry name" value="Cytochrome_C554"/>
    <property type="match status" value="2"/>
</dbReference>
<dbReference type="SUPFAM" id="SSF48695">
    <property type="entry name" value="Multiheme cytochromes"/>
    <property type="match status" value="1"/>
</dbReference>
<dbReference type="InterPro" id="IPR011989">
    <property type="entry name" value="ARM-like"/>
</dbReference>
<dbReference type="eggNOG" id="COG1413">
    <property type="taxonomic scope" value="Bacteria"/>
</dbReference>
<dbReference type="InterPro" id="IPR023155">
    <property type="entry name" value="Cyt_c-552/4"/>
</dbReference>
<evidence type="ECO:0000313" key="5">
    <source>
        <dbReference type="EMBL" id="GAD90537.1"/>
    </source>
</evidence>
<dbReference type="AlphaFoldDB" id="V5FP34"/>
<dbReference type="PROSITE" id="PS50005">
    <property type="entry name" value="TPR"/>
    <property type="match status" value="1"/>
</dbReference>
<dbReference type="eggNOG" id="COG0457">
    <property type="taxonomic scope" value="Bacteria"/>
</dbReference>
<gene>
    <name evidence="5" type="ORF">VHA01S_047_00060</name>
</gene>
<dbReference type="Pfam" id="PF09699">
    <property type="entry name" value="Paired_CXXCH_1"/>
    <property type="match status" value="1"/>
</dbReference>
<dbReference type="PANTHER" id="PTHR35038:SF8">
    <property type="entry name" value="C-TYPE POLYHEME CYTOCHROME OMCC"/>
    <property type="match status" value="1"/>
</dbReference>
<feature type="domain" description="Cytochrome c-552/4" evidence="4">
    <location>
        <begin position="146"/>
        <end position="184"/>
    </location>
</feature>
<dbReference type="Pfam" id="PF13181">
    <property type="entry name" value="TPR_8"/>
    <property type="match status" value="1"/>
</dbReference>
<dbReference type="InterPro" id="IPR051829">
    <property type="entry name" value="Multiheme_Cytochr_ET"/>
</dbReference>
<evidence type="ECO:0000259" key="4">
    <source>
        <dbReference type="Pfam" id="PF13435"/>
    </source>
</evidence>
<dbReference type="PANTHER" id="PTHR35038">
    <property type="entry name" value="DISSIMILATORY SULFITE REDUCTASE SIRA"/>
    <property type="match status" value="1"/>
</dbReference>
<feature type="domain" description="Doubled CXXCH motif" evidence="3">
    <location>
        <begin position="272"/>
        <end position="299"/>
    </location>
</feature>
<keyword evidence="2" id="KW-0802">TPR repeat</keyword>
<evidence type="ECO:0008006" key="7">
    <source>
        <dbReference type="Google" id="ProtNLM"/>
    </source>
</evidence>
<dbReference type="InterPro" id="IPR010177">
    <property type="entry name" value="Paired_CXXCH_1"/>
</dbReference>
<comment type="caution">
    <text evidence="5">The sequence shown here is derived from an EMBL/GenBank/DDBJ whole genome shotgun (WGS) entry which is preliminary data.</text>
</comment>
<dbReference type="InterPro" id="IPR011990">
    <property type="entry name" value="TPR-like_helical_dom_sf"/>
</dbReference>
<protein>
    <recommendedName>
        <fullName evidence="7">Deca-heme c-type cytochrome</fullName>
    </recommendedName>
</protein>
<evidence type="ECO:0000256" key="1">
    <source>
        <dbReference type="ARBA" id="ARBA00022729"/>
    </source>
</evidence>
<proteinExistence type="predicted"/>
<dbReference type="GO" id="GO:0016491">
    <property type="term" value="F:oxidoreductase activity"/>
    <property type="evidence" value="ECO:0007669"/>
    <property type="project" value="TreeGrafter"/>
</dbReference>
<keyword evidence="6" id="KW-1185">Reference proteome</keyword>
<organism evidence="5 6">
    <name type="scientific">Vibrio halioticoli NBRC 102217</name>
    <dbReference type="NCBI Taxonomy" id="1219072"/>
    <lineage>
        <taxon>Bacteria</taxon>
        <taxon>Pseudomonadati</taxon>
        <taxon>Pseudomonadota</taxon>
        <taxon>Gammaproteobacteria</taxon>
        <taxon>Vibrionales</taxon>
        <taxon>Vibrionaceae</taxon>
        <taxon>Vibrio</taxon>
    </lineage>
</organism>
<dbReference type="Gene3D" id="1.25.40.10">
    <property type="entry name" value="Tetratricopeptide repeat domain"/>
    <property type="match status" value="1"/>
</dbReference>
<keyword evidence="1" id="KW-0732">Signal</keyword>
<evidence type="ECO:0000256" key="2">
    <source>
        <dbReference type="PROSITE-ProRule" id="PRU00339"/>
    </source>
</evidence>
<dbReference type="RefSeq" id="WP_023404865.1">
    <property type="nucleotide sequence ID" value="NZ_BAUJ01000047.1"/>
</dbReference>
<dbReference type="EMBL" id="BAUJ01000047">
    <property type="protein sequence ID" value="GAD90537.1"/>
    <property type="molecule type" value="Genomic_DNA"/>
</dbReference>
<evidence type="ECO:0000259" key="3">
    <source>
        <dbReference type="Pfam" id="PF09699"/>
    </source>
</evidence>
<reference evidence="5 6" key="1">
    <citation type="submission" date="2013-11" db="EMBL/GenBank/DDBJ databases">
        <title>Whole genome shotgun sequence of Vibrio halioticoli NBRC 102217.</title>
        <authorList>
            <person name="Isaki S."/>
            <person name="Kimura A."/>
            <person name="Ohji S."/>
            <person name="Hosoyama A."/>
            <person name="Fujita N."/>
            <person name="Hashimoto M."/>
            <person name="Hosoyama Y."/>
            <person name="Yamazoe A."/>
        </authorList>
    </citation>
    <scope>NUCLEOTIDE SEQUENCE [LARGE SCALE GENOMIC DNA]</scope>
    <source>
        <strain evidence="5 6">NBRC 102217</strain>
    </source>
</reference>
<evidence type="ECO:0000313" key="6">
    <source>
        <dbReference type="Proteomes" id="UP000017800"/>
    </source>
</evidence>
<dbReference type="CDD" id="cd08168">
    <property type="entry name" value="Cytochrom_C3"/>
    <property type="match status" value="1"/>
</dbReference>
<dbReference type="Gene3D" id="1.10.1130.10">
    <property type="entry name" value="Flavocytochrome C3, Chain A"/>
    <property type="match status" value="2"/>
</dbReference>
<dbReference type="SUPFAM" id="SSF48452">
    <property type="entry name" value="TPR-like"/>
    <property type="match status" value="1"/>
</dbReference>
<feature type="domain" description="Cytochrome c-552/4" evidence="4">
    <location>
        <begin position="12"/>
        <end position="40"/>
    </location>
</feature>
<name>V5FP34_9VIBR</name>
<dbReference type="InterPro" id="IPR019734">
    <property type="entry name" value="TPR_rpt"/>
</dbReference>